<dbReference type="RefSeq" id="WP_182985606.1">
    <property type="nucleotide sequence ID" value="NZ_JABEQD010000003.1"/>
</dbReference>
<gene>
    <name evidence="1" type="ORF">HLH36_06460</name>
</gene>
<comment type="caution">
    <text evidence="1">The sequence shown here is derived from an EMBL/GenBank/DDBJ whole genome shotgun (WGS) entry which is preliminary data.</text>
</comment>
<keyword evidence="2" id="KW-1185">Reference proteome</keyword>
<reference evidence="1 2" key="1">
    <citation type="submission" date="2020-04" db="EMBL/GenBank/DDBJ databases">
        <title>Description of novel Gluconacetobacter.</title>
        <authorList>
            <person name="Sombolestani A."/>
        </authorList>
    </citation>
    <scope>NUCLEOTIDE SEQUENCE [LARGE SCALE GENOMIC DNA]</scope>
    <source>
        <strain evidence="1 2">LMG 27801</strain>
    </source>
</reference>
<evidence type="ECO:0000313" key="2">
    <source>
        <dbReference type="Proteomes" id="UP000559860"/>
    </source>
</evidence>
<dbReference type="Proteomes" id="UP000559860">
    <property type="component" value="Unassembled WGS sequence"/>
</dbReference>
<organism evidence="1 2">
    <name type="scientific">Gluconacetobacter aggeris</name>
    <dbReference type="NCBI Taxonomy" id="1286186"/>
    <lineage>
        <taxon>Bacteria</taxon>
        <taxon>Pseudomonadati</taxon>
        <taxon>Pseudomonadota</taxon>
        <taxon>Alphaproteobacteria</taxon>
        <taxon>Acetobacterales</taxon>
        <taxon>Acetobacteraceae</taxon>
        <taxon>Gluconacetobacter</taxon>
    </lineage>
</organism>
<sequence length="63" mass="6925">MSEAIFLAEGQTAPYPILTTMRDFPALYEARLRPEAFVPDVDLHAALADSAALQGHRPVDEDI</sequence>
<protein>
    <submittedName>
        <fullName evidence="1">Uncharacterized protein</fullName>
    </submittedName>
</protein>
<dbReference type="AlphaFoldDB" id="A0A7W4ISL1"/>
<name>A0A7W4ISL1_9PROT</name>
<proteinExistence type="predicted"/>
<evidence type="ECO:0000313" key="1">
    <source>
        <dbReference type="EMBL" id="MBB2168002.1"/>
    </source>
</evidence>
<dbReference type="EMBL" id="JABEQD010000003">
    <property type="protein sequence ID" value="MBB2168002.1"/>
    <property type="molecule type" value="Genomic_DNA"/>
</dbReference>
<accession>A0A7W4ISL1</accession>